<proteinExistence type="predicted"/>
<gene>
    <name evidence="1" type="ORF">J437_LFUL016384</name>
</gene>
<evidence type="ECO:0000313" key="2">
    <source>
        <dbReference type="Proteomes" id="UP000792457"/>
    </source>
</evidence>
<dbReference type="EMBL" id="KZ309029">
    <property type="protein sequence ID" value="KAG8236463.1"/>
    <property type="molecule type" value="Genomic_DNA"/>
</dbReference>
<reference evidence="1" key="1">
    <citation type="submission" date="2013-04" db="EMBL/GenBank/DDBJ databases">
        <authorList>
            <person name="Qu J."/>
            <person name="Murali S.C."/>
            <person name="Bandaranaike D."/>
            <person name="Bellair M."/>
            <person name="Blankenburg K."/>
            <person name="Chao H."/>
            <person name="Dinh H."/>
            <person name="Doddapaneni H."/>
            <person name="Downs B."/>
            <person name="Dugan-Rocha S."/>
            <person name="Elkadiri S."/>
            <person name="Gnanaolivu R.D."/>
            <person name="Hernandez B."/>
            <person name="Javaid M."/>
            <person name="Jayaseelan J.C."/>
            <person name="Lee S."/>
            <person name="Li M."/>
            <person name="Ming W."/>
            <person name="Munidasa M."/>
            <person name="Muniz J."/>
            <person name="Nguyen L."/>
            <person name="Ongeri F."/>
            <person name="Osuji N."/>
            <person name="Pu L.-L."/>
            <person name="Puazo M."/>
            <person name="Qu C."/>
            <person name="Quiroz J."/>
            <person name="Raj R."/>
            <person name="Weissenberger G."/>
            <person name="Xin Y."/>
            <person name="Zou X."/>
            <person name="Han Y."/>
            <person name="Richards S."/>
            <person name="Worley K."/>
            <person name="Muzny D."/>
            <person name="Gibbs R."/>
        </authorList>
    </citation>
    <scope>NUCLEOTIDE SEQUENCE</scope>
    <source>
        <strain evidence="1">Sampled in the wild</strain>
    </source>
</reference>
<protein>
    <submittedName>
        <fullName evidence="1">Uncharacterized protein</fullName>
    </submittedName>
</protein>
<keyword evidence="2" id="KW-1185">Reference proteome</keyword>
<dbReference type="OrthoDB" id="2431000at2759"/>
<accession>A0A8K0P914</accession>
<dbReference type="Proteomes" id="UP000792457">
    <property type="component" value="Unassembled WGS sequence"/>
</dbReference>
<dbReference type="AlphaFoldDB" id="A0A8K0P914"/>
<name>A0A8K0P914_LADFU</name>
<comment type="caution">
    <text evidence="1">The sequence shown here is derived from an EMBL/GenBank/DDBJ whole genome shotgun (WGS) entry which is preliminary data.</text>
</comment>
<sequence>MTLIKPLLPPPGYCAPYNGKVCKNYLNGTGLVWFNISHDNPGGWLNEQITAGLWDEMVVNLKEPCRSAAEVRKYN</sequence>
<evidence type="ECO:0000313" key="1">
    <source>
        <dbReference type="EMBL" id="KAG8236463.1"/>
    </source>
</evidence>
<organism evidence="1 2">
    <name type="scientific">Ladona fulva</name>
    <name type="common">Scarce chaser dragonfly</name>
    <name type="synonym">Libellula fulva</name>
    <dbReference type="NCBI Taxonomy" id="123851"/>
    <lineage>
        <taxon>Eukaryota</taxon>
        <taxon>Metazoa</taxon>
        <taxon>Ecdysozoa</taxon>
        <taxon>Arthropoda</taxon>
        <taxon>Hexapoda</taxon>
        <taxon>Insecta</taxon>
        <taxon>Pterygota</taxon>
        <taxon>Palaeoptera</taxon>
        <taxon>Odonata</taxon>
        <taxon>Epiprocta</taxon>
        <taxon>Anisoptera</taxon>
        <taxon>Libelluloidea</taxon>
        <taxon>Libellulidae</taxon>
        <taxon>Ladona</taxon>
    </lineage>
</organism>
<reference evidence="1" key="2">
    <citation type="submission" date="2017-10" db="EMBL/GenBank/DDBJ databases">
        <title>Ladona fulva Genome sequencing and assembly.</title>
        <authorList>
            <person name="Murali S."/>
            <person name="Richards S."/>
            <person name="Bandaranaike D."/>
            <person name="Bellair M."/>
            <person name="Blankenburg K."/>
            <person name="Chao H."/>
            <person name="Dinh H."/>
            <person name="Doddapaneni H."/>
            <person name="Dugan-Rocha S."/>
            <person name="Elkadiri S."/>
            <person name="Gnanaolivu R."/>
            <person name="Hernandez B."/>
            <person name="Skinner E."/>
            <person name="Javaid M."/>
            <person name="Lee S."/>
            <person name="Li M."/>
            <person name="Ming W."/>
            <person name="Munidasa M."/>
            <person name="Muniz J."/>
            <person name="Nguyen L."/>
            <person name="Hughes D."/>
            <person name="Osuji N."/>
            <person name="Pu L.-L."/>
            <person name="Puazo M."/>
            <person name="Qu C."/>
            <person name="Quiroz J."/>
            <person name="Raj R."/>
            <person name="Weissenberger G."/>
            <person name="Xin Y."/>
            <person name="Zou X."/>
            <person name="Han Y."/>
            <person name="Worley K."/>
            <person name="Muzny D."/>
            <person name="Gibbs R."/>
        </authorList>
    </citation>
    <scope>NUCLEOTIDE SEQUENCE</scope>
    <source>
        <strain evidence="1">Sampled in the wild</strain>
    </source>
</reference>
<dbReference type="Gene3D" id="1.10.2000.10">
    <property type="entry name" value="Frizzled cysteine-rich domain"/>
    <property type="match status" value="1"/>
</dbReference>
<dbReference type="InterPro" id="IPR036790">
    <property type="entry name" value="Frizzled_dom_sf"/>
</dbReference>